<organism evidence="2 3">
    <name type="scientific">Collybiopsis luxurians FD-317 M1</name>
    <dbReference type="NCBI Taxonomy" id="944289"/>
    <lineage>
        <taxon>Eukaryota</taxon>
        <taxon>Fungi</taxon>
        <taxon>Dikarya</taxon>
        <taxon>Basidiomycota</taxon>
        <taxon>Agaricomycotina</taxon>
        <taxon>Agaricomycetes</taxon>
        <taxon>Agaricomycetidae</taxon>
        <taxon>Agaricales</taxon>
        <taxon>Marasmiineae</taxon>
        <taxon>Omphalotaceae</taxon>
        <taxon>Collybiopsis</taxon>
        <taxon>Collybiopsis luxurians</taxon>
    </lineage>
</organism>
<keyword evidence="3" id="KW-1185">Reference proteome</keyword>
<dbReference type="Proteomes" id="UP000053593">
    <property type="component" value="Unassembled WGS sequence"/>
</dbReference>
<evidence type="ECO:0000256" key="1">
    <source>
        <dbReference type="SAM" id="MobiDB-lite"/>
    </source>
</evidence>
<evidence type="ECO:0000313" key="3">
    <source>
        <dbReference type="Proteomes" id="UP000053593"/>
    </source>
</evidence>
<dbReference type="AlphaFoldDB" id="A0A0D0ATW5"/>
<evidence type="ECO:0000313" key="2">
    <source>
        <dbReference type="EMBL" id="KIK53935.1"/>
    </source>
</evidence>
<sequence length="158" mass="16790">MLTIGVGISGCDGGLERGGERVLLKFDMILAALEPVLLKLAPVELEKDELDELEGGSQVGGRGSGVVEGSGSWDVGEVELVVDKAVVQVGSLADVCMVSVLGGPKSLAKPTKEERDVSNDMYGTEEEEMIKEVDESAPEAIPDTAWLRCQKLFAFPVR</sequence>
<dbReference type="EMBL" id="KN834822">
    <property type="protein sequence ID" value="KIK53935.1"/>
    <property type="molecule type" value="Genomic_DNA"/>
</dbReference>
<protein>
    <submittedName>
        <fullName evidence="2">Uncharacterized protein</fullName>
    </submittedName>
</protein>
<feature type="region of interest" description="Disordered" evidence="1">
    <location>
        <begin position="108"/>
        <end position="137"/>
    </location>
</feature>
<dbReference type="HOGENOM" id="CLU_1669575_0_0_1"/>
<reference evidence="2 3" key="1">
    <citation type="submission" date="2014-04" db="EMBL/GenBank/DDBJ databases">
        <title>Evolutionary Origins and Diversification of the Mycorrhizal Mutualists.</title>
        <authorList>
            <consortium name="DOE Joint Genome Institute"/>
            <consortium name="Mycorrhizal Genomics Consortium"/>
            <person name="Kohler A."/>
            <person name="Kuo A."/>
            <person name="Nagy L.G."/>
            <person name="Floudas D."/>
            <person name="Copeland A."/>
            <person name="Barry K.W."/>
            <person name="Cichocki N."/>
            <person name="Veneault-Fourrey C."/>
            <person name="LaButti K."/>
            <person name="Lindquist E.A."/>
            <person name="Lipzen A."/>
            <person name="Lundell T."/>
            <person name="Morin E."/>
            <person name="Murat C."/>
            <person name="Riley R."/>
            <person name="Ohm R."/>
            <person name="Sun H."/>
            <person name="Tunlid A."/>
            <person name="Henrissat B."/>
            <person name="Grigoriev I.V."/>
            <person name="Hibbett D.S."/>
            <person name="Martin F."/>
        </authorList>
    </citation>
    <scope>NUCLEOTIDE SEQUENCE [LARGE SCALE GENOMIC DNA]</scope>
    <source>
        <strain evidence="2 3">FD-317 M1</strain>
    </source>
</reference>
<gene>
    <name evidence="2" type="ORF">GYMLUDRAFT_249968</name>
</gene>
<proteinExistence type="predicted"/>
<name>A0A0D0ATW5_9AGAR</name>
<accession>A0A0D0ATW5</accession>